<gene>
    <name evidence="1" type="ORF">FpNV_077</name>
</gene>
<protein>
    <submittedName>
        <fullName evidence="1">Uncharacterized protein</fullName>
    </submittedName>
</protein>
<proteinExistence type="predicted"/>
<accession>A0AAU8GD42</accession>
<reference evidence="1" key="1">
    <citation type="submission" date="2024-06" db="EMBL/GenBank/DDBJ databases">
        <title>North American crayfish harbour diverse members of the Nudiviridae.</title>
        <authorList>
            <person name="Stratton C."/>
            <person name="Bojko J."/>
        </authorList>
    </citation>
    <scope>NUCLEOTIDE SEQUENCE</scope>
    <source>
        <strain evidence="1">142H</strain>
    </source>
</reference>
<organism evidence="1">
    <name type="scientific">Faxonius propinquus nudivirus</name>
    <dbReference type="NCBI Taxonomy" id="3139431"/>
    <lineage>
        <taxon>Viruses</taxon>
        <taxon>Viruses incertae sedis</taxon>
        <taxon>Naldaviricetes</taxon>
        <taxon>Lefavirales</taxon>
        <taxon>Nudiviridae</taxon>
    </lineage>
</organism>
<evidence type="ECO:0000313" key="1">
    <source>
        <dbReference type="EMBL" id="XCH39322.1"/>
    </source>
</evidence>
<sequence length="53" mass="6363">MLALLIIITFIALILLTFSRDSLLNREYNIYNQLAKRPYLVRDFIKTTYFTFT</sequence>
<name>A0AAU8GD42_9VIRU</name>
<dbReference type="EMBL" id="PP955094">
    <property type="protein sequence ID" value="XCH39322.1"/>
    <property type="molecule type" value="Genomic_DNA"/>
</dbReference>